<proteinExistence type="predicted"/>
<dbReference type="Pfam" id="PF02342">
    <property type="entry name" value="TerD"/>
    <property type="match status" value="1"/>
</dbReference>
<name>A0A315ZNC7_SEDFL</name>
<dbReference type="EMBL" id="QGDO01000009">
    <property type="protein sequence ID" value="PWJ36009.1"/>
    <property type="molecule type" value="Genomic_DNA"/>
</dbReference>
<comment type="caution">
    <text evidence="3">The sequence shown here is derived from an EMBL/GenBank/DDBJ whole genome shotgun (WGS) entry which is preliminary data.</text>
</comment>
<keyword evidence="1" id="KW-0778">Tellurium resistance</keyword>
<keyword evidence="4" id="KW-1185">Reference proteome</keyword>
<dbReference type="Proteomes" id="UP000245535">
    <property type="component" value="Unassembled WGS sequence"/>
</dbReference>
<evidence type="ECO:0000256" key="1">
    <source>
        <dbReference type="ARBA" id="ARBA00022686"/>
    </source>
</evidence>
<accession>A0A315ZNC7</accession>
<dbReference type="AlphaFoldDB" id="A0A315ZNC7"/>
<reference evidence="3 4" key="1">
    <citation type="submission" date="2018-03" db="EMBL/GenBank/DDBJ databases">
        <title>Genomic Encyclopedia of Archaeal and Bacterial Type Strains, Phase II (KMG-II): from individual species to whole genera.</title>
        <authorList>
            <person name="Goeker M."/>
        </authorList>
    </citation>
    <scope>NUCLEOTIDE SEQUENCE [LARGE SCALE GENOMIC DNA]</scope>
    <source>
        <strain evidence="3 4">DSM 28229</strain>
    </source>
</reference>
<dbReference type="Gene3D" id="2.60.60.30">
    <property type="entry name" value="sav2460 like domains"/>
    <property type="match status" value="1"/>
</dbReference>
<dbReference type="PANTHER" id="PTHR32097">
    <property type="entry name" value="CAMP-BINDING PROTEIN 1-RELATED"/>
    <property type="match status" value="1"/>
</dbReference>
<dbReference type="InterPro" id="IPR003325">
    <property type="entry name" value="TerD"/>
</dbReference>
<protein>
    <submittedName>
        <fullName evidence="3">Tellurium resistance protein TerZ</fullName>
    </submittedName>
</protein>
<dbReference type="CDD" id="cd06974">
    <property type="entry name" value="TerD_like"/>
    <property type="match status" value="1"/>
</dbReference>
<organism evidence="3 4">
    <name type="scientific">Sediminitomix flava</name>
    <dbReference type="NCBI Taxonomy" id="379075"/>
    <lineage>
        <taxon>Bacteria</taxon>
        <taxon>Pseudomonadati</taxon>
        <taxon>Bacteroidota</taxon>
        <taxon>Cytophagia</taxon>
        <taxon>Cytophagales</taxon>
        <taxon>Flammeovirgaceae</taxon>
        <taxon>Sediminitomix</taxon>
    </lineage>
</organism>
<evidence type="ECO:0000313" key="4">
    <source>
        <dbReference type="Proteomes" id="UP000245535"/>
    </source>
</evidence>
<dbReference type="GO" id="GO:0046690">
    <property type="term" value="P:response to tellurium ion"/>
    <property type="evidence" value="ECO:0007669"/>
    <property type="project" value="UniProtKB-KW"/>
</dbReference>
<dbReference type="PANTHER" id="PTHR32097:SF17">
    <property type="entry name" value="CAMP-BINDING PROTEIN 1-RELATED"/>
    <property type="match status" value="1"/>
</dbReference>
<evidence type="ECO:0000259" key="2">
    <source>
        <dbReference type="Pfam" id="PF02342"/>
    </source>
</evidence>
<feature type="domain" description="TerD" evidence="2">
    <location>
        <begin position="11"/>
        <end position="196"/>
    </location>
</feature>
<dbReference type="RefSeq" id="WP_109622339.1">
    <property type="nucleotide sequence ID" value="NZ_QGDO01000009.1"/>
</dbReference>
<gene>
    <name evidence="3" type="ORF">BC781_10922</name>
</gene>
<dbReference type="OrthoDB" id="978360at2"/>
<dbReference type="InterPro" id="IPR051324">
    <property type="entry name" value="Stress/Tellurium_Resist"/>
</dbReference>
<sequence length="213" mass="23923">MAISLNKKTGINLKKGSSISLEKEGNQLREVCIGLNWGMIEKKAFFGLFDEKEKVDLDASAALFDQNGEALDVVYFNKLKSDDLAIIHSGDDRSGDEGGDDGFDNEVIQVKLSDIDSKVSRIFFFLNSYEGHDFADIPYSKIRIFEGNSHEVRDVLATFDLSADISYKGYVSMLMGVLDRDVKGWKFTTLGNPVETKRVEDTVNHIKGKFFRK</sequence>
<evidence type="ECO:0000313" key="3">
    <source>
        <dbReference type="EMBL" id="PWJ36009.1"/>
    </source>
</evidence>